<protein>
    <submittedName>
        <fullName evidence="2">Uncharacterized protein</fullName>
    </submittedName>
</protein>
<proteinExistence type="predicted"/>
<keyword evidence="1" id="KW-0175">Coiled coil</keyword>
<sequence length="156" mass="18295">MAWGLKRVVSNIAVSASRALTVIDEKECQIQNLKKQLADTQQKKKINRSRIPTSGEAWIDRDDIVKFFELQTTKERKTSKRKYHNAANLVITRKQKLPDCTRKREEVEKLVEEGHLPKHRKTVTALLQKERQLTQQIVEAEQKLEKLEKHLEDSVW</sequence>
<reference evidence="2 3" key="1">
    <citation type="journal article" date="2018" name="Nat. Ecol. Evol.">
        <title>Pezizomycetes genomes reveal the molecular basis of ectomycorrhizal truffle lifestyle.</title>
        <authorList>
            <person name="Murat C."/>
            <person name="Payen T."/>
            <person name="Noel B."/>
            <person name="Kuo A."/>
            <person name="Morin E."/>
            <person name="Chen J."/>
            <person name="Kohler A."/>
            <person name="Krizsan K."/>
            <person name="Balestrini R."/>
            <person name="Da Silva C."/>
            <person name="Montanini B."/>
            <person name="Hainaut M."/>
            <person name="Levati E."/>
            <person name="Barry K.W."/>
            <person name="Belfiori B."/>
            <person name="Cichocki N."/>
            <person name="Clum A."/>
            <person name="Dockter R.B."/>
            <person name="Fauchery L."/>
            <person name="Guy J."/>
            <person name="Iotti M."/>
            <person name="Le Tacon F."/>
            <person name="Lindquist E.A."/>
            <person name="Lipzen A."/>
            <person name="Malagnac F."/>
            <person name="Mello A."/>
            <person name="Molinier V."/>
            <person name="Miyauchi S."/>
            <person name="Poulain J."/>
            <person name="Riccioni C."/>
            <person name="Rubini A."/>
            <person name="Sitrit Y."/>
            <person name="Splivallo R."/>
            <person name="Traeger S."/>
            <person name="Wang M."/>
            <person name="Zifcakova L."/>
            <person name="Wipf D."/>
            <person name="Zambonelli A."/>
            <person name="Paolocci F."/>
            <person name="Nowrousian M."/>
            <person name="Ottonello S."/>
            <person name="Baldrian P."/>
            <person name="Spatafora J.W."/>
            <person name="Henrissat B."/>
            <person name="Nagy L.G."/>
            <person name="Aury J.M."/>
            <person name="Wincker P."/>
            <person name="Grigoriev I.V."/>
            <person name="Bonfante P."/>
            <person name="Martin F.M."/>
        </authorList>
    </citation>
    <scope>NUCLEOTIDE SEQUENCE [LARGE SCALE GENOMIC DNA]</scope>
    <source>
        <strain evidence="2 3">120613-1</strain>
    </source>
</reference>
<dbReference type="AlphaFoldDB" id="A0A3N4IWK9"/>
<keyword evidence="3" id="KW-1185">Reference proteome</keyword>
<dbReference type="Proteomes" id="UP000276215">
    <property type="component" value="Unassembled WGS sequence"/>
</dbReference>
<feature type="coiled-coil region" evidence="1">
    <location>
        <begin position="16"/>
        <end position="50"/>
    </location>
</feature>
<evidence type="ECO:0000256" key="1">
    <source>
        <dbReference type="SAM" id="Coils"/>
    </source>
</evidence>
<accession>A0A3N4IWK9</accession>
<evidence type="ECO:0000313" key="3">
    <source>
        <dbReference type="Proteomes" id="UP000276215"/>
    </source>
</evidence>
<organism evidence="2 3">
    <name type="scientific">Choiromyces venosus 120613-1</name>
    <dbReference type="NCBI Taxonomy" id="1336337"/>
    <lineage>
        <taxon>Eukaryota</taxon>
        <taxon>Fungi</taxon>
        <taxon>Dikarya</taxon>
        <taxon>Ascomycota</taxon>
        <taxon>Pezizomycotina</taxon>
        <taxon>Pezizomycetes</taxon>
        <taxon>Pezizales</taxon>
        <taxon>Tuberaceae</taxon>
        <taxon>Choiromyces</taxon>
    </lineage>
</organism>
<evidence type="ECO:0000313" key="2">
    <source>
        <dbReference type="EMBL" id="RPA88681.1"/>
    </source>
</evidence>
<gene>
    <name evidence="2" type="ORF">L873DRAFT_900845</name>
</gene>
<name>A0A3N4IWK9_9PEZI</name>
<feature type="coiled-coil region" evidence="1">
    <location>
        <begin position="123"/>
        <end position="150"/>
    </location>
</feature>
<dbReference type="EMBL" id="ML120714">
    <property type="protein sequence ID" value="RPA88681.1"/>
    <property type="molecule type" value="Genomic_DNA"/>
</dbReference>
<dbReference type="OrthoDB" id="5465007at2759"/>